<evidence type="ECO:0000313" key="8">
    <source>
        <dbReference type="Proteomes" id="UP001153620"/>
    </source>
</evidence>
<keyword evidence="2" id="KW-0805">Transcription regulation</keyword>
<dbReference type="Gene3D" id="1.20.5.170">
    <property type="match status" value="1"/>
</dbReference>
<dbReference type="PRINTS" id="PR00043">
    <property type="entry name" value="LEUZIPPRJUN"/>
</dbReference>
<dbReference type="InterPro" id="IPR004827">
    <property type="entry name" value="bZIP"/>
</dbReference>
<keyword evidence="4" id="KW-0804">Transcription</keyword>
<reference evidence="7" key="2">
    <citation type="submission" date="2022-10" db="EMBL/GenBank/DDBJ databases">
        <authorList>
            <consortium name="ENA_rothamsted_submissions"/>
            <consortium name="culmorum"/>
            <person name="King R."/>
        </authorList>
    </citation>
    <scope>NUCLEOTIDE SEQUENCE</scope>
</reference>
<dbReference type="GO" id="GO:0051726">
    <property type="term" value="P:regulation of cell cycle"/>
    <property type="evidence" value="ECO:0007669"/>
    <property type="project" value="TreeGrafter"/>
</dbReference>
<dbReference type="CDD" id="cd14696">
    <property type="entry name" value="bZIP_Jun"/>
    <property type="match status" value="1"/>
</dbReference>
<feature type="domain" description="BZIP" evidence="6">
    <location>
        <begin position="175"/>
        <end position="238"/>
    </location>
</feature>
<dbReference type="InterPro" id="IPR005643">
    <property type="entry name" value="JNK"/>
</dbReference>
<dbReference type="Pfam" id="PF03957">
    <property type="entry name" value="Jun"/>
    <property type="match status" value="1"/>
</dbReference>
<name>A0A9N9RRX1_9DIPT</name>
<dbReference type="GO" id="GO:0005667">
    <property type="term" value="C:transcription regulator complex"/>
    <property type="evidence" value="ECO:0007669"/>
    <property type="project" value="TreeGrafter"/>
</dbReference>
<dbReference type="GO" id="GO:0005634">
    <property type="term" value="C:nucleus"/>
    <property type="evidence" value="ECO:0007669"/>
    <property type="project" value="UniProtKB-ARBA"/>
</dbReference>
<dbReference type="GO" id="GO:0000981">
    <property type="term" value="F:DNA-binding transcription factor activity, RNA polymerase II-specific"/>
    <property type="evidence" value="ECO:0007669"/>
    <property type="project" value="TreeGrafter"/>
</dbReference>
<feature type="compositionally biased region" description="Basic and acidic residues" evidence="5">
    <location>
        <begin position="15"/>
        <end position="24"/>
    </location>
</feature>
<dbReference type="PROSITE" id="PS00036">
    <property type="entry name" value="BZIP_BASIC"/>
    <property type="match status" value="1"/>
</dbReference>
<protein>
    <recommendedName>
        <fullName evidence="6">BZIP domain-containing protein</fullName>
    </recommendedName>
</protein>
<evidence type="ECO:0000256" key="1">
    <source>
        <dbReference type="ARBA" id="ARBA00006882"/>
    </source>
</evidence>
<feature type="region of interest" description="Disordered" evidence="5">
    <location>
        <begin position="1"/>
        <end position="31"/>
    </location>
</feature>
<dbReference type="InterPro" id="IPR002112">
    <property type="entry name" value="Leuzip_Jun"/>
</dbReference>
<evidence type="ECO:0000313" key="7">
    <source>
        <dbReference type="EMBL" id="CAG9803789.1"/>
    </source>
</evidence>
<dbReference type="InterPro" id="IPR050946">
    <property type="entry name" value="AP-1_TF_bZIP"/>
</dbReference>
<dbReference type="GO" id="GO:0000978">
    <property type="term" value="F:RNA polymerase II cis-regulatory region sequence-specific DNA binding"/>
    <property type="evidence" value="ECO:0007669"/>
    <property type="project" value="TreeGrafter"/>
</dbReference>
<proteinExistence type="inferred from homology"/>
<comment type="similarity">
    <text evidence="1">Belongs to the bZIP family. Jun subfamily.</text>
</comment>
<dbReference type="InterPro" id="IPR046347">
    <property type="entry name" value="bZIP_sf"/>
</dbReference>
<dbReference type="AlphaFoldDB" id="A0A9N9RRX1"/>
<sequence length="249" mass="28307">MRNYNNNNPNSSNNKDNKHNEQKSSEPIMKRPLTLDLNRKINSNALLLSTPDVEKMIIKSPELENFILNTETLQTPSSMQTPSNSQVVFQPSKITTEQEDYAKGFEDALNKIKTRETGNQVKPVVQNAPSMSGGGINYSESDNSNMLLQQIKEEPEPASPAQQHLNPIDMESQEKIKLERKRQRNRVAASKCRKRKLERISKLEDRVKILKVENGELGSVLLNLKQHVFDLKKQVIDHHDSGCHISITN</sequence>
<evidence type="ECO:0000256" key="3">
    <source>
        <dbReference type="ARBA" id="ARBA00023125"/>
    </source>
</evidence>
<feature type="compositionally biased region" description="Low complexity" evidence="5">
    <location>
        <begin position="1"/>
        <end position="14"/>
    </location>
</feature>
<accession>A0A9N9RRX1</accession>
<reference evidence="7" key="1">
    <citation type="submission" date="2022-01" db="EMBL/GenBank/DDBJ databases">
        <authorList>
            <person name="King R."/>
        </authorList>
    </citation>
    <scope>NUCLEOTIDE SEQUENCE</scope>
</reference>
<evidence type="ECO:0000256" key="5">
    <source>
        <dbReference type="SAM" id="MobiDB-lite"/>
    </source>
</evidence>
<dbReference type="SMART" id="SM00338">
    <property type="entry name" value="BRLZ"/>
    <property type="match status" value="1"/>
</dbReference>
<organism evidence="7 8">
    <name type="scientific">Chironomus riparius</name>
    <dbReference type="NCBI Taxonomy" id="315576"/>
    <lineage>
        <taxon>Eukaryota</taxon>
        <taxon>Metazoa</taxon>
        <taxon>Ecdysozoa</taxon>
        <taxon>Arthropoda</taxon>
        <taxon>Hexapoda</taxon>
        <taxon>Insecta</taxon>
        <taxon>Pterygota</taxon>
        <taxon>Neoptera</taxon>
        <taxon>Endopterygota</taxon>
        <taxon>Diptera</taxon>
        <taxon>Nematocera</taxon>
        <taxon>Chironomoidea</taxon>
        <taxon>Chironomidae</taxon>
        <taxon>Chironominae</taxon>
        <taxon>Chironomus</taxon>
    </lineage>
</organism>
<dbReference type="PANTHER" id="PTHR11462">
    <property type="entry name" value="JUN TRANSCRIPTION FACTOR-RELATED"/>
    <property type="match status" value="1"/>
</dbReference>
<dbReference type="PANTHER" id="PTHR11462:SF35">
    <property type="entry name" value="TRANSCRIPTION FACTOR JRA"/>
    <property type="match status" value="1"/>
</dbReference>
<keyword evidence="8" id="KW-1185">Reference proteome</keyword>
<dbReference type="EMBL" id="OU895878">
    <property type="protein sequence ID" value="CAG9803789.1"/>
    <property type="molecule type" value="Genomic_DNA"/>
</dbReference>
<dbReference type="OrthoDB" id="2187714at2759"/>
<evidence type="ECO:0000256" key="4">
    <source>
        <dbReference type="ARBA" id="ARBA00023163"/>
    </source>
</evidence>
<dbReference type="Proteomes" id="UP001153620">
    <property type="component" value="Chromosome 2"/>
</dbReference>
<gene>
    <name evidence="7" type="ORF">CHIRRI_LOCUS6685</name>
</gene>
<evidence type="ECO:0000259" key="6">
    <source>
        <dbReference type="PROSITE" id="PS50217"/>
    </source>
</evidence>
<dbReference type="SUPFAM" id="SSF57959">
    <property type="entry name" value="Leucine zipper domain"/>
    <property type="match status" value="1"/>
</dbReference>
<evidence type="ECO:0000256" key="2">
    <source>
        <dbReference type="ARBA" id="ARBA00023015"/>
    </source>
</evidence>
<dbReference type="Pfam" id="PF00170">
    <property type="entry name" value="bZIP_1"/>
    <property type="match status" value="1"/>
</dbReference>
<dbReference type="GO" id="GO:0042127">
    <property type="term" value="P:regulation of cell population proliferation"/>
    <property type="evidence" value="ECO:0007669"/>
    <property type="project" value="TreeGrafter"/>
</dbReference>
<dbReference type="PROSITE" id="PS50217">
    <property type="entry name" value="BZIP"/>
    <property type="match status" value="1"/>
</dbReference>
<keyword evidence="3" id="KW-0238">DNA-binding</keyword>